<proteinExistence type="predicted"/>
<keyword evidence="2" id="KW-1185">Reference proteome</keyword>
<evidence type="ECO:0000313" key="2">
    <source>
        <dbReference type="Proteomes" id="UP000022910"/>
    </source>
</evidence>
<dbReference type="Proteomes" id="UP000022910">
    <property type="component" value="Unassembled WGS sequence"/>
</dbReference>
<accession>A0A015JXJ7</accession>
<gene>
    <name evidence="1" type="ORF">RirG_185580</name>
</gene>
<organism evidence="1 2">
    <name type="scientific">Rhizophagus irregularis (strain DAOM 197198w)</name>
    <name type="common">Glomus intraradices</name>
    <dbReference type="NCBI Taxonomy" id="1432141"/>
    <lineage>
        <taxon>Eukaryota</taxon>
        <taxon>Fungi</taxon>
        <taxon>Fungi incertae sedis</taxon>
        <taxon>Mucoromycota</taxon>
        <taxon>Glomeromycotina</taxon>
        <taxon>Glomeromycetes</taxon>
        <taxon>Glomerales</taxon>
        <taxon>Glomeraceae</taxon>
        <taxon>Rhizophagus</taxon>
    </lineage>
</organism>
<dbReference type="HOGENOM" id="CLU_190146_0_0_1"/>
<comment type="caution">
    <text evidence="1">The sequence shown here is derived from an EMBL/GenBank/DDBJ whole genome shotgun (WGS) entry which is preliminary data.</text>
</comment>
<protein>
    <submittedName>
        <fullName evidence="1">Uncharacterized protein</fullName>
    </submittedName>
</protein>
<dbReference type="AlphaFoldDB" id="A0A015JXJ7"/>
<evidence type="ECO:0000313" key="1">
    <source>
        <dbReference type="EMBL" id="EXX59819.1"/>
    </source>
</evidence>
<dbReference type="EMBL" id="JEMT01026170">
    <property type="protein sequence ID" value="EXX59819.1"/>
    <property type="molecule type" value="Genomic_DNA"/>
</dbReference>
<name>A0A015JXJ7_RHIIW</name>
<reference evidence="1 2" key="1">
    <citation type="submission" date="2014-02" db="EMBL/GenBank/DDBJ databases">
        <title>Single nucleus genome sequencing reveals high similarity among nuclei of an endomycorrhizal fungus.</title>
        <authorList>
            <person name="Lin K."/>
            <person name="Geurts R."/>
            <person name="Zhang Z."/>
            <person name="Limpens E."/>
            <person name="Saunders D.G."/>
            <person name="Mu D."/>
            <person name="Pang E."/>
            <person name="Cao H."/>
            <person name="Cha H."/>
            <person name="Lin T."/>
            <person name="Zhou Q."/>
            <person name="Shang Y."/>
            <person name="Li Y."/>
            <person name="Ivanov S."/>
            <person name="Sharma T."/>
            <person name="Velzen R.V."/>
            <person name="Ruijter N.D."/>
            <person name="Aanen D.K."/>
            <person name="Win J."/>
            <person name="Kamoun S."/>
            <person name="Bisseling T."/>
            <person name="Huang S."/>
        </authorList>
    </citation>
    <scope>NUCLEOTIDE SEQUENCE [LARGE SCALE GENOMIC DNA]</scope>
    <source>
        <strain evidence="2">DAOM197198w</strain>
    </source>
</reference>
<sequence>MSYWLPTTGPEFTSFRPCSDCSRHVPKYVALSAIKQHCTSERCFLQVQLTETVTYPTKNAKIFATG</sequence>